<keyword evidence="1" id="KW-0694">RNA-binding</keyword>
<feature type="compositionally biased region" description="Basic residues" evidence="2">
    <location>
        <begin position="33"/>
        <end position="50"/>
    </location>
</feature>
<dbReference type="AlphaFoldDB" id="A0AAE0JTR5"/>
<name>A0AAE0JTR5_9PEZI</name>
<sequence length="79" mass="7994">MAWGIDNRPVKSAANINHGAGAAKGAAGATRGVGKKGTRGRGGRNGRPAKKTTEELDSEMADYCAAPLLPTIQLGGAFT</sequence>
<feature type="domain" description="Chromatin target of PRMT1 protein C-terminal" evidence="3">
    <location>
        <begin position="6"/>
        <end position="70"/>
    </location>
</feature>
<dbReference type="Proteomes" id="UP001287356">
    <property type="component" value="Unassembled WGS sequence"/>
</dbReference>
<evidence type="ECO:0000256" key="1">
    <source>
        <dbReference type="ARBA" id="ARBA00022884"/>
    </source>
</evidence>
<evidence type="ECO:0000256" key="2">
    <source>
        <dbReference type="SAM" id="MobiDB-lite"/>
    </source>
</evidence>
<dbReference type="SMART" id="SM01218">
    <property type="entry name" value="FoP_duplication"/>
    <property type="match status" value="1"/>
</dbReference>
<evidence type="ECO:0000259" key="3">
    <source>
        <dbReference type="SMART" id="SM01218"/>
    </source>
</evidence>
<dbReference type="EMBL" id="JAULSN010000012">
    <property type="protein sequence ID" value="KAK3361332.1"/>
    <property type="molecule type" value="Genomic_DNA"/>
</dbReference>
<reference evidence="4" key="1">
    <citation type="journal article" date="2023" name="Mol. Phylogenet. Evol.">
        <title>Genome-scale phylogeny and comparative genomics of the fungal order Sordariales.</title>
        <authorList>
            <person name="Hensen N."/>
            <person name="Bonometti L."/>
            <person name="Westerberg I."/>
            <person name="Brannstrom I.O."/>
            <person name="Guillou S."/>
            <person name="Cros-Aarteil S."/>
            <person name="Calhoun S."/>
            <person name="Haridas S."/>
            <person name="Kuo A."/>
            <person name="Mondo S."/>
            <person name="Pangilinan J."/>
            <person name="Riley R."/>
            <person name="LaButti K."/>
            <person name="Andreopoulos B."/>
            <person name="Lipzen A."/>
            <person name="Chen C."/>
            <person name="Yan M."/>
            <person name="Daum C."/>
            <person name="Ng V."/>
            <person name="Clum A."/>
            <person name="Steindorff A."/>
            <person name="Ohm R.A."/>
            <person name="Martin F."/>
            <person name="Silar P."/>
            <person name="Natvig D.O."/>
            <person name="Lalanne C."/>
            <person name="Gautier V."/>
            <person name="Ament-Velasquez S.L."/>
            <person name="Kruys A."/>
            <person name="Hutchinson M.I."/>
            <person name="Powell A.J."/>
            <person name="Barry K."/>
            <person name="Miller A.N."/>
            <person name="Grigoriev I.V."/>
            <person name="Debuchy R."/>
            <person name="Gladieux P."/>
            <person name="Hiltunen Thoren M."/>
            <person name="Johannesson H."/>
        </authorList>
    </citation>
    <scope>NUCLEOTIDE SEQUENCE</scope>
    <source>
        <strain evidence="4">CBS 958.72</strain>
    </source>
</reference>
<proteinExistence type="predicted"/>
<feature type="compositionally biased region" description="Low complexity" evidence="2">
    <location>
        <begin position="19"/>
        <end position="32"/>
    </location>
</feature>
<gene>
    <name evidence="4" type="ORF">B0T24DRAFT_725068</name>
</gene>
<evidence type="ECO:0000313" key="4">
    <source>
        <dbReference type="EMBL" id="KAK3361332.1"/>
    </source>
</evidence>
<organism evidence="4 5">
    <name type="scientific">Lasiosphaeria ovina</name>
    <dbReference type="NCBI Taxonomy" id="92902"/>
    <lineage>
        <taxon>Eukaryota</taxon>
        <taxon>Fungi</taxon>
        <taxon>Dikarya</taxon>
        <taxon>Ascomycota</taxon>
        <taxon>Pezizomycotina</taxon>
        <taxon>Sordariomycetes</taxon>
        <taxon>Sordariomycetidae</taxon>
        <taxon>Sordariales</taxon>
        <taxon>Lasiosphaeriaceae</taxon>
        <taxon>Lasiosphaeria</taxon>
    </lineage>
</organism>
<reference evidence="4" key="2">
    <citation type="submission" date="2023-06" db="EMBL/GenBank/DDBJ databases">
        <authorList>
            <consortium name="Lawrence Berkeley National Laboratory"/>
            <person name="Haridas S."/>
            <person name="Hensen N."/>
            <person name="Bonometti L."/>
            <person name="Westerberg I."/>
            <person name="Brannstrom I.O."/>
            <person name="Guillou S."/>
            <person name="Cros-Aarteil S."/>
            <person name="Calhoun S."/>
            <person name="Kuo A."/>
            <person name="Mondo S."/>
            <person name="Pangilinan J."/>
            <person name="Riley R."/>
            <person name="Labutti K."/>
            <person name="Andreopoulos B."/>
            <person name="Lipzen A."/>
            <person name="Chen C."/>
            <person name="Yanf M."/>
            <person name="Daum C."/>
            <person name="Ng V."/>
            <person name="Clum A."/>
            <person name="Steindorff A."/>
            <person name="Ohm R."/>
            <person name="Martin F."/>
            <person name="Silar P."/>
            <person name="Natvig D."/>
            <person name="Lalanne C."/>
            <person name="Gautier V."/>
            <person name="Ament-Velasquez S.L."/>
            <person name="Kruys A."/>
            <person name="Hutchinson M.I."/>
            <person name="Powell A.J."/>
            <person name="Barry K."/>
            <person name="Miller A.N."/>
            <person name="Grigoriev I.V."/>
            <person name="Debuchy R."/>
            <person name="Gladieux P."/>
            <person name="Thoren M.H."/>
            <person name="Johannesson H."/>
        </authorList>
    </citation>
    <scope>NUCLEOTIDE SEQUENCE</scope>
    <source>
        <strain evidence="4">CBS 958.72</strain>
    </source>
</reference>
<feature type="region of interest" description="Disordered" evidence="2">
    <location>
        <begin position="1"/>
        <end position="57"/>
    </location>
</feature>
<evidence type="ECO:0000313" key="5">
    <source>
        <dbReference type="Proteomes" id="UP001287356"/>
    </source>
</evidence>
<comment type="caution">
    <text evidence="4">The sequence shown here is derived from an EMBL/GenBank/DDBJ whole genome shotgun (WGS) entry which is preliminary data.</text>
</comment>
<dbReference type="GO" id="GO:0003723">
    <property type="term" value="F:RNA binding"/>
    <property type="evidence" value="ECO:0007669"/>
    <property type="project" value="UniProtKB-KW"/>
</dbReference>
<protein>
    <recommendedName>
        <fullName evidence="3">Chromatin target of PRMT1 protein C-terminal domain-containing protein</fullName>
    </recommendedName>
</protein>
<dbReference type="Pfam" id="PF13865">
    <property type="entry name" value="FoP_duplication"/>
    <property type="match status" value="1"/>
</dbReference>
<accession>A0AAE0JTR5</accession>
<dbReference type="InterPro" id="IPR025715">
    <property type="entry name" value="FoP_C"/>
</dbReference>
<keyword evidence="5" id="KW-1185">Reference proteome</keyword>